<name>A0ABQ9XD36_9EUKA</name>
<feature type="compositionally biased region" description="Polar residues" evidence="1">
    <location>
        <begin position="331"/>
        <end position="340"/>
    </location>
</feature>
<organism evidence="2 3">
    <name type="scientific">Blattamonas nauphoetae</name>
    <dbReference type="NCBI Taxonomy" id="2049346"/>
    <lineage>
        <taxon>Eukaryota</taxon>
        <taxon>Metamonada</taxon>
        <taxon>Preaxostyla</taxon>
        <taxon>Oxymonadida</taxon>
        <taxon>Blattamonas</taxon>
    </lineage>
</organism>
<dbReference type="Proteomes" id="UP001281761">
    <property type="component" value="Unassembled WGS sequence"/>
</dbReference>
<comment type="caution">
    <text evidence="2">The sequence shown here is derived from an EMBL/GenBank/DDBJ whole genome shotgun (WGS) entry which is preliminary data.</text>
</comment>
<proteinExistence type="predicted"/>
<feature type="compositionally biased region" description="Low complexity" evidence="1">
    <location>
        <begin position="315"/>
        <end position="330"/>
    </location>
</feature>
<dbReference type="EMBL" id="JARBJD010000173">
    <property type="protein sequence ID" value="KAK2948567.1"/>
    <property type="molecule type" value="Genomic_DNA"/>
</dbReference>
<protein>
    <submittedName>
        <fullName evidence="2">Uncharacterized protein</fullName>
    </submittedName>
</protein>
<evidence type="ECO:0000313" key="2">
    <source>
        <dbReference type="EMBL" id="KAK2948567.1"/>
    </source>
</evidence>
<feature type="region of interest" description="Disordered" evidence="1">
    <location>
        <begin position="315"/>
        <end position="340"/>
    </location>
</feature>
<sequence length="407" mass="45160">MRFLSLPADIGLSDIFLTTAAYAYFVIHEIEELSFPETIVRLTGFAGEDHSLYFPNFYPMIEPKLGEIRKLFDSDLFEEAKRITSWREFLNEVASGEEVVTDSSLAPSEVPTSGVVDEWIRGIGCASFGDCVSLKDLYQIFRLQPNKHHSRVESDIVTLCASLEWLNIPTGFESALAHSNQFLSHDPNAYITPPAPHPDLLNSSAHPVVVLWSLSKLLNANMMMFDTWNLPFLCTMMLLSIPVEVSVALEAVKRVVCVSNAGILNVMVRWGVLDIVIRAVSESSFLEDYENGISFSLLSLENSWSDGGWLFSSNTSTDSDSSSVSLSIESRTPSSPYTSTVFTSAPSDTTRLMNCLNRNRAGSWEPIGVHTIIECAECHRDNHIECVCAEDPSTSTNSLLLTYREAT</sequence>
<gene>
    <name evidence="2" type="ORF">BLNAU_16466</name>
</gene>
<accession>A0ABQ9XD36</accession>
<evidence type="ECO:0000256" key="1">
    <source>
        <dbReference type="SAM" id="MobiDB-lite"/>
    </source>
</evidence>
<reference evidence="2 3" key="1">
    <citation type="journal article" date="2022" name="bioRxiv">
        <title>Genomics of Preaxostyla Flagellates Illuminates Evolutionary Transitions and the Path Towards Mitochondrial Loss.</title>
        <authorList>
            <person name="Novak L.V.F."/>
            <person name="Treitli S.C."/>
            <person name="Pyrih J."/>
            <person name="Halakuc P."/>
            <person name="Pipaliya S.V."/>
            <person name="Vacek V."/>
            <person name="Brzon O."/>
            <person name="Soukal P."/>
            <person name="Eme L."/>
            <person name="Dacks J.B."/>
            <person name="Karnkowska A."/>
            <person name="Elias M."/>
            <person name="Hampl V."/>
        </authorList>
    </citation>
    <scope>NUCLEOTIDE SEQUENCE [LARGE SCALE GENOMIC DNA]</scope>
    <source>
        <strain evidence="2">NAU3</strain>
        <tissue evidence="2">Gut</tissue>
    </source>
</reference>
<evidence type="ECO:0000313" key="3">
    <source>
        <dbReference type="Proteomes" id="UP001281761"/>
    </source>
</evidence>
<keyword evidence="3" id="KW-1185">Reference proteome</keyword>